<keyword evidence="1" id="KW-1133">Transmembrane helix</keyword>
<name>A0A6A5XY79_9PLEO</name>
<dbReference type="GeneID" id="54285046"/>
<keyword evidence="1" id="KW-0472">Membrane</keyword>
<organism evidence="2 3">
    <name type="scientific">Aaosphaeria arxii CBS 175.79</name>
    <dbReference type="NCBI Taxonomy" id="1450172"/>
    <lineage>
        <taxon>Eukaryota</taxon>
        <taxon>Fungi</taxon>
        <taxon>Dikarya</taxon>
        <taxon>Ascomycota</taxon>
        <taxon>Pezizomycotina</taxon>
        <taxon>Dothideomycetes</taxon>
        <taxon>Pleosporomycetidae</taxon>
        <taxon>Pleosporales</taxon>
        <taxon>Pleosporales incertae sedis</taxon>
        <taxon>Aaosphaeria</taxon>
    </lineage>
</organism>
<dbReference type="Proteomes" id="UP000799778">
    <property type="component" value="Unassembled WGS sequence"/>
</dbReference>
<dbReference type="AlphaFoldDB" id="A0A6A5XY79"/>
<evidence type="ECO:0000313" key="2">
    <source>
        <dbReference type="EMBL" id="KAF2018122.1"/>
    </source>
</evidence>
<keyword evidence="3" id="KW-1185">Reference proteome</keyword>
<gene>
    <name evidence="2" type="ORF">BU24DRAFT_421121</name>
</gene>
<accession>A0A6A5XY79</accession>
<feature type="transmembrane region" description="Helical" evidence="1">
    <location>
        <begin position="7"/>
        <end position="24"/>
    </location>
</feature>
<dbReference type="RefSeq" id="XP_033386461.1">
    <property type="nucleotide sequence ID" value="XM_033527649.1"/>
</dbReference>
<reference evidence="2" key="1">
    <citation type="journal article" date="2020" name="Stud. Mycol.">
        <title>101 Dothideomycetes genomes: a test case for predicting lifestyles and emergence of pathogens.</title>
        <authorList>
            <person name="Haridas S."/>
            <person name="Albert R."/>
            <person name="Binder M."/>
            <person name="Bloem J."/>
            <person name="Labutti K."/>
            <person name="Salamov A."/>
            <person name="Andreopoulos B."/>
            <person name="Baker S."/>
            <person name="Barry K."/>
            <person name="Bills G."/>
            <person name="Bluhm B."/>
            <person name="Cannon C."/>
            <person name="Castanera R."/>
            <person name="Culley D."/>
            <person name="Daum C."/>
            <person name="Ezra D."/>
            <person name="Gonzalez J."/>
            <person name="Henrissat B."/>
            <person name="Kuo A."/>
            <person name="Liang C."/>
            <person name="Lipzen A."/>
            <person name="Lutzoni F."/>
            <person name="Magnuson J."/>
            <person name="Mondo S."/>
            <person name="Nolan M."/>
            <person name="Ohm R."/>
            <person name="Pangilinan J."/>
            <person name="Park H.-J."/>
            <person name="Ramirez L."/>
            <person name="Alfaro M."/>
            <person name="Sun H."/>
            <person name="Tritt A."/>
            <person name="Yoshinaga Y."/>
            <person name="Zwiers L.-H."/>
            <person name="Turgeon B."/>
            <person name="Goodwin S."/>
            <person name="Spatafora J."/>
            <person name="Crous P."/>
            <person name="Grigoriev I."/>
        </authorList>
    </citation>
    <scope>NUCLEOTIDE SEQUENCE</scope>
    <source>
        <strain evidence="2">CBS 175.79</strain>
    </source>
</reference>
<protein>
    <submittedName>
        <fullName evidence="2">Uncharacterized protein</fullName>
    </submittedName>
</protein>
<dbReference type="EMBL" id="ML978068">
    <property type="protein sequence ID" value="KAF2018122.1"/>
    <property type="molecule type" value="Genomic_DNA"/>
</dbReference>
<sequence>MHLIISRHVFTCIGAGIIVAAFIYQQQSPYCLNEHMHRGNPKDRPGWLIIRIYCSLSSVSLPDVCT</sequence>
<proteinExistence type="predicted"/>
<keyword evidence="1" id="KW-0812">Transmembrane</keyword>
<evidence type="ECO:0000256" key="1">
    <source>
        <dbReference type="SAM" id="Phobius"/>
    </source>
</evidence>
<evidence type="ECO:0000313" key="3">
    <source>
        <dbReference type="Proteomes" id="UP000799778"/>
    </source>
</evidence>